<dbReference type="AlphaFoldDB" id="A0A166RFW8"/>
<sequence>TPNEVHQQLAFTHQQCLDVYAHIVEKSDEREASFNKALDSSRRKKAAEFVVNTLVQVYQSNLDYTFKTEQKLLPKWGLVRRII</sequence>
<evidence type="ECO:0000313" key="1">
    <source>
        <dbReference type="EMBL" id="KZP28227.1"/>
    </source>
</evidence>
<feature type="non-terminal residue" evidence="1">
    <location>
        <position position="1"/>
    </location>
</feature>
<feature type="non-terminal residue" evidence="1">
    <location>
        <position position="83"/>
    </location>
</feature>
<protein>
    <submittedName>
        <fullName evidence="1">Uncharacterized protein</fullName>
    </submittedName>
</protein>
<organism evidence="1">
    <name type="scientific">Athelia psychrophila</name>
    <dbReference type="NCBI Taxonomy" id="1759441"/>
    <lineage>
        <taxon>Eukaryota</taxon>
        <taxon>Fungi</taxon>
        <taxon>Dikarya</taxon>
        <taxon>Basidiomycota</taxon>
        <taxon>Agaricomycotina</taxon>
        <taxon>Agaricomycetes</taxon>
        <taxon>Agaricomycetidae</taxon>
        <taxon>Atheliales</taxon>
        <taxon>Atheliaceae</taxon>
        <taxon>Athelia</taxon>
    </lineage>
</organism>
<dbReference type="EMBL" id="KV417504">
    <property type="protein sequence ID" value="KZP28227.1"/>
    <property type="molecule type" value="Genomic_DNA"/>
</dbReference>
<proteinExistence type="predicted"/>
<accession>A0A166RFW8</accession>
<gene>
    <name evidence="1" type="ORF">FIBSPDRAFT_692113</name>
</gene>
<dbReference type="OrthoDB" id="3237746at2759"/>
<name>A0A166RFW8_9AGAM</name>
<reference evidence="1" key="1">
    <citation type="journal article" date="2016" name="Mol. Biol. Evol.">
        <title>Comparative Genomics of Early-Diverging Mushroom-Forming Fungi Provides Insights into the Origins of Lignocellulose Decay Capabilities.</title>
        <authorList>
            <person name="Nagy L.G."/>
            <person name="Riley R."/>
            <person name="Tritt A."/>
            <person name="Adam C."/>
            <person name="Daum C."/>
            <person name="Floudas D."/>
            <person name="Sun H."/>
            <person name="Yadav J.S."/>
            <person name="Pangilinan J."/>
            <person name="Larsson K.H."/>
            <person name="Matsuura K."/>
            <person name="Barry K."/>
            <person name="Labutti K."/>
            <person name="Kuo R."/>
            <person name="Ohm R.A."/>
            <person name="Bhattacharya S.S."/>
            <person name="Shirouzu T."/>
            <person name="Yoshinaga Y."/>
            <person name="Martin F.M."/>
            <person name="Grigoriev I.V."/>
            <person name="Hibbett D.S."/>
        </authorList>
    </citation>
    <scope>NUCLEOTIDE SEQUENCE [LARGE SCALE GENOMIC DNA]</scope>
    <source>
        <strain evidence="1">CBS 109695</strain>
    </source>
</reference>